<feature type="signal peptide" evidence="9">
    <location>
        <begin position="1"/>
        <end position="27"/>
    </location>
</feature>
<feature type="region of interest" description="Disordered" evidence="8">
    <location>
        <begin position="35"/>
        <end position="85"/>
    </location>
</feature>
<keyword evidence="5" id="KW-0574">Periplasm</keyword>
<dbReference type="PANTHER" id="PTHR36507:SF1">
    <property type="entry name" value="BLL1555 PROTEIN"/>
    <property type="match status" value="1"/>
</dbReference>
<keyword evidence="3" id="KW-0813">Transport</keyword>
<feature type="compositionally biased region" description="Low complexity" evidence="8">
    <location>
        <begin position="53"/>
        <end position="77"/>
    </location>
</feature>
<dbReference type="InterPro" id="IPR000923">
    <property type="entry name" value="BlueCu_1"/>
</dbReference>
<dbReference type="Gene3D" id="2.60.40.420">
    <property type="entry name" value="Cupredoxins - blue copper proteins"/>
    <property type="match status" value="1"/>
</dbReference>
<evidence type="ECO:0000256" key="5">
    <source>
        <dbReference type="ARBA" id="ARBA00022764"/>
    </source>
</evidence>
<feature type="domain" description="Blue (type 1) copper" evidence="10">
    <location>
        <begin position="91"/>
        <end position="171"/>
    </location>
</feature>
<evidence type="ECO:0000256" key="7">
    <source>
        <dbReference type="ARBA" id="ARBA00023008"/>
    </source>
</evidence>
<comment type="cofactor">
    <cofactor evidence="1">
        <name>Cu cation</name>
        <dbReference type="ChEBI" id="CHEBI:23378"/>
    </cofactor>
</comment>
<evidence type="ECO:0000256" key="3">
    <source>
        <dbReference type="ARBA" id="ARBA00022448"/>
    </source>
</evidence>
<evidence type="ECO:0000313" key="12">
    <source>
        <dbReference type="Proteomes" id="UP001501777"/>
    </source>
</evidence>
<evidence type="ECO:0000259" key="10">
    <source>
        <dbReference type="Pfam" id="PF00127"/>
    </source>
</evidence>
<reference evidence="11 12" key="1">
    <citation type="journal article" date="2019" name="Int. J. Syst. Evol. Microbiol.">
        <title>The Global Catalogue of Microorganisms (GCM) 10K type strain sequencing project: providing services to taxonomists for standard genome sequencing and annotation.</title>
        <authorList>
            <consortium name="The Broad Institute Genomics Platform"/>
            <consortium name="The Broad Institute Genome Sequencing Center for Infectious Disease"/>
            <person name="Wu L."/>
            <person name="Ma J."/>
        </authorList>
    </citation>
    <scope>NUCLEOTIDE SEQUENCE [LARGE SCALE GENOMIC DNA]</scope>
    <source>
        <strain evidence="11 12">JCM 4395</strain>
    </source>
</reference>
<comment type="caution">
    <text evidence="11">The sequence shown here is derived from an EMBL/GenBank/DDBJ whole genome shotgun (WGS) entry which is preliminary data.</text>
</comment>
<keyword evidence="7" id="KW-0186">Copper</keyword>
<dbReference type="InterPro" id="IPR035668">
    <property type="entry name" value="Amicyanin"/>
</dbReference>
<proteinExistence type="predicted"/>
<keyword evidence="12" id="KW-1185">Reference proteome</keyword>
<keyword evidence="4" id="KW-0479">Metal-binding</keyword>
<evidence type="ECO:0000256" key="4">
    <source>
        <dbReference type="ARBA" id="ARBA00022723"/>
    </source>
</evidence>
<dbReference type="InterPro" id="IPR002386">
    <property type="entry name" value="Amicyanin/Pseudoazurin"/>
</dbReference>
<dbReference type="Proteomes" id="UP001501777">
    <property type="component" value="Unassembled WGS sequence"/>
</dbReference>
<gene>
    <name evidence="11" type="ORF">GCM10010276_31980</name>
</gene>
<keyword evidence="6" id="KW-0249">Electron transport</keyword>
<keyword evidence="9" id="KW-0732">Signal</keyword>
<evidence type="ECO:0000313" key="11">
    <source>
        <dbReference type="EMBL" id="GAA2490417.1"/>
    </source>
</evidence>
<dbReference type="PRINTS" id="PR00155">
    <property type="entry name" value="AMICYANIN"/>
</dbReference>
<evidence type="ECO:0000256" key="8">
    <source>
        <dbReference type="SAM" id="MobiDB-lite"/>
    </source>
</evidence>
<dbReference type="EMBL" id="BAAASG010000007">
    <property type="protein sequence ID" value="GAA2490417.1"/>
    <property type="molecule type" value="Genomic_DNA"/>
</dbReference>
<evidence type="ECO:0000256" key="1">
    <source>
        <dbReference type="ARBA" id="ARBA00001935"/>
    </source>
</evidence>
<sequence>MFSDLAAHRLTAPALTVLLVAPTLLLAACAGPGHSAAAPPDTAISPGAHQPLAGTPGASGTGAAASGASAMPGMTMSPPAGGTSAAPVAGTTVAIKNFAFAPANLTVKPGTTVTWTNQDTDAHTVTSHNADGPLRSPALGTGKSYSYTFTTAGSYAYLCTIHPFMTATVTVTP</sequence>
<dbReference type="PANTHER" id="PTHR36507">
    <property type="entry name" value="BLL1555 PROTEIN"/>
    <property type="match status" value="1"/>
</dbReference>
<evidence type="ECO:0000256" key="9">
    <source>
        <dbReference type="SAM" id="SignalP"/>
    </source>
</evidence>
<evidence type="ECO:0000256" key="2">
    <source>
        <dbReference type="ARBA" id="ARBA00004418"/>
    </source>
</evidence>
<dbReference type="InterPro" id="IPR052721">
    <property type="entry name" value="ET_Amicyanin"/>
</dbReference>
<dbReference type="SUPFAM" id="SSF49503">
    <property type="entry name" value="Cupredoxins"/>
    <property type="match status" value="1"/>
</dbReference>
<organism evidence="11 12">
    <name type="scientific">Streptomyces longisporus</name>
    <dbReference type="NCBI Taxonomy" id="1948"/>
    <lineage>
        <taxon>Bacteria</taxon>
        <taxon>Bacillati</taxon>
        <taxon>Actinomycetota</taxon>
        <taxon>Actinomycetes</taxon>
        <taxon>Kitasatosporales</taxon>
        <taxon>Streptomycetaceae</taxon>
        <taxon>Streptomyces</taxon>
    </lineage>
</organism>
<dbReference type="Pfam" id="PF00127">
    <property type="entry name" value="Copper-bind"/>
    <property type="match status" value="1"/>
</dbReference>
<comment type="subcellular location">
    <subcellularLocation>
        <location evidence="2">Periplasm</location>
    </subcellularLocation>
</comment>
<dbReference type="CDD" id="cd13921">
    <property type="entry name" value="Amicyanin"/>
    <property type="match status" value="1"/>
</dbReference>
<dbReference type="InterPro" id="IPR008972">
    <property type="entry name" value="Cupredoxin"/>
</dbReference>
<evidence type="ECO:0000256" key="6">
    <source>
        <dbReference type="ARBA" id="ARBA00022982"/>
    </source>
</evidence>
<protein>
    <recommendedName>
        <fullName evidence="10">Blue (type 1) copper domain-containing protein</fullName>
    </recommendedName>
</protein>
<accession>A0ABN3LWR6</accession>
<dbReference type="RefSeq" id="WP_344400892.1">
    <property type="nucleotide sequence ID" value="NZ_BAAASG010000007.1"/>
</dbReference>
<name>A0ABN3LWR6_STRLO</name>
<feature type="chain" id="PRO_5045351714" description="Blue (type 1) copper domain-containing protein" evidence="9">
    <location>
        <begin position="28"/>
        <end position="173"/>
    </location>
</feature>